<dbReference type="Gene3D" id="3.10.180.10">
    <property type="entry name" value="2,3-Dihydroxybiphenyl 1,2-Dioxygenase, domain 1"/>
    <property type="match status" value="2"/>
</dbReference>
<proteinExistence type="predicted"/>
<dbReference type="InterPro" id="IPR004360">
    <property type="entry name" value="Glyas_Fos-R_dOase_dom"/>
</dbReference>
<evidence type="ECO:0000259" key="2">
    <source>
        <dbReference type="PROSITE" id="PS51819"/>
    </source>
</evidence>
<dbReference type="Proteomes" id="UP000186132">
    <property type="component" value="Unassembled WGS sequence"/>
</dbReference>
<reference evidence="4" key="1">
    <citation type="submission" date="2016-11" db="EMBL/GenBank/DDBJ databases">
        <authorList>
            <person name="Varghese N."/>
            <person name="Submissions S."/>
        </authorList>
    </citation>
    <scope>NUCLEOTIDE SEQUENCE [LARGE SCALE GENOMIC DNA]</scope>
    <source>
        <strain evidence="4">DSM 45627</strain>
    </source>
</reference>
<protein>
    <submittedName>
        <fullName evidence="3">Catechol 2,3-dioxygenase</fullName>
    </submittedName>
</protein>
<dbReference type="OrthoDB" id="317332at2"/>
<dbReference type="Pfam" id="PF00903">
    <property type="entry name" value="Glyoxalase"/>
    <property type="match status" value="1"/>
</dbReference>
<dbReference type="AlphaFoldDB" id="A0A1M5ELG6"/>
<evidence type="ECO:0000313" key="4">
    <source>
        <dbReference type="Proteomes" id="UP000186132"/>
    </source>
</evidence>
<dbReference type="PANTHER" id="PTHR21366">
    <property type="entry name" value="GLYOXALASE FAMILY PROTEIN"/>
    <property type="match status" value="1"/>
</dbReference>
<accession>A0A1M5ELG6</accession>
<feature type="domain" description="VOC" evidence="2">
    <location>
        <begin position="151"/>
        <end position="272"/>
    </location>
</feature>
<dbReference type="GO" id="GO:0051213">
    <property type="term" value="F:dioxygenase activity"/>
    <property type="evidence" value="ECO:0007669"/>
    <property type="project" value="UniProtKB-KW"/>
</dbReference>
<feature type="compositionally biased region" description="Polar residues" evidence="1">
    <location>
        <begin position="319"/>
        <end position="330"/>
    </location>
</feature>
<organism evidence="3 4">
    <name type="scientific">Jatrophihabitans endophyticus</name>
    <dbReference type="NCBI Taxonomy" id="1206085"/>
    <lineage>
        <taxon>Bacteria</taxon>
        <taxon>Bacillati</taxon>
        <taxon>Actinomycetota</taxon>
        <taxon>Actinomycetes</taxon>
        <taxon>Jatrophihabitantales</taxon>
        <taxon>Jatrophihabitantaceae</taxon>
        <taxon>Jatrophihabitans</taxon>
    </lineage>
</organism>
<sequence length="330" mass="36504">MPLRHEIAHLSHVELFTPVPEETLAFCRGFLGLTETGRSGDSVFLRAWDDYERTTLKLTARDTAGVGRTNLRAASDAALHRRVAEIEATGRGVGWRDGDPGYGPVYVFHDPDGHELGVYHETEWYRPPPELAPALRNQAQALPGHGIPVRRLDHVNYLGVDVERNRDYLRDVLGALVTEQIVLDDGSVAGSWTTFTNKGYDAVYTRDRTGTAGRLHHLAFAADGRPDILRAADLALDQGIFIETGPHKHAIQQTFFLYVYEPGGNRIELCHAGARLVLAPDWSPVDWTEAERRKGQAWGLQTIESFHTHGTPPVEPTAVSATTPGPTVQR</sequence>
<dbReference type="InterPro" id="IPR029068">
    <property type="entry name" value="Glyas_Bleomycin-R_OHBP_Dase"/>
</dbReference>
<dbReference type="RefSeq" id="WP_073386419.1">
    <property type="nucleotide sequence ID" value="NZ_FQVU01000001.1"/>
</dbReference>
<name>A0A1M5ELG6_9ACTN</name>
<evidence type="ECO:0000313" key="3">
    <source>
        <dbReference type="EMBL" id="SHF80026.1"/>
    </source>
</evidence>
<dbReference type="SUPFAM" id="SSF54593">
    <property type="entry name" value="Glyoxalase/Bleomycin resistance protein/Dihydroxybiphenyl dioxygenase"/>
    <property type="match status" value="1"/>
</dbReference>
<dbReference type="InterPro" id="IPR037523">
    <property type="entry name" value="VOC_core"/>
</dbReference>
<keyword evidence="4" id="KW-1185">Reference proteome</keyword>
<keyword evidence="3" id="KW-0223">Dioxygenase</keyword>
<keyword evidence="3" id="KW-0560">Oxidoreductase</keyword>
<feature type="domain" description="VOC" evidence="2">
    <location>
        <begin position="9"/>
        <end position="121"/>
    </location>
</feature>
<dbReference type="PANTHER" id="PTHR21366:SF19">
    <property type="entry name" value="METAPYROCATECHASE"/>
    <property type="match status" value="1"/>
</dbReference>
<dbReference type="EMBL" id="FQVU01000001">
    <property type="protein sequence ID" value="SHF80026.1"/>
    <property type="molecule type" value="Genomic_DNA"/>
</dbReference>
<feature type="region of interest" description="Disordered" evidence="1">
    <location>
        <begin position="309"/>
        <end position="330"/>
    </location>
</feature>
<evidence type="ECO:0000256" key="1">
    <source>
        <dbReference type="SAM" id="MobiDB-lite"/>
    </source>
</evidence>
<dbReference type="InterPro" id="IPR050383">
    <property type="entry name" value="GlyoxalaseI/FosfomycinResist"/>
</dbReference>
<gene>
    <name evidence="3" type="ORF">SAMN05443575_0930</name>
</gene>
<dbReference type="PROSITE" id="PS51819">
    <property type="entry name" value="VOC"/>
    <property type="match status" value="2"/>
</dbReference>
<dbReference type="STRING" id="1206085.SAMN05443575_0930"/>